<evidence type="ECO:0000256" key="1">
    <source>
        <dbReference type="SAM" id="MobiDB-lite"/>
    </source>
</evidence>
<dbReference type="AlphaFoldDB" id="A0A271KAP0"/>
<reference evidence="2 3" key="1">
    <citation type="submission" date="2017-08" db="EMBL/GenBank/DDBJ databases">
        <title>Mesorhizobium wenxinae sp. nov., a novel rhizobial species isolated from root nodules of chickpea (Cicer arietinum L.).</title>
        <authorList>
            <person name="Zhang J."/>
        </authorList>
    </citation>
    <scope>NUCLEOTIDE SEQUENCE [LARGE SCALE GENOMIC DNA]</scope>
    <source>
        <strain evidence="3">WYCCWR 10019</strain>
    </source>
</reference>
<organism evidence="2 3">
    <name type="scientific">Mesorhizobium wenxiniae</name>
    <dbReference type="NCBI Taxonomy" id="2014805"/>
    <lineage>
        <taxon>Bacteria</taxon>
        <taxon>Pseudomonadati</taxon>
        <taxon>Pseudomonadota</taxon>
        <taxon>Alphaproteobacteria</taxon>
        <taxon>Hyphomicrobiales</taxon>
        <taxon>Phyllobacteriaceae</taxon>
        <taxon>Mesorhizobium</taxon>
    </lineage>
</organism>
<gene>
    <name evidence="2" type="ORF">CIT31_24925</name>
</gene>
<protein>
    <submittedName>
        <fullName evidence="2">Uncharacterized protein</fullName>
    </submittedName>
</protein>
<dbReference type="Proteomes" id="UP000215931">
    <property type="component" value="Unassembled WGS sequence"/>
</dbReference>
<dbReference type="OrthoDB" id="8091462at2"/>
<name>A0A271KAP0_9HYPH</name>
<evidence type="ECO:0000313" key="2">
    <source>
        <dbReference type="EMBL" id="PAP92842.1"/>
    </source>
</evidence>
<evidence type="ECO:0000313" key="3">
    <source>
        <dbReference type="Proteomes" id="UP000215931"/>
    </source>
</evidence>
<feature type="region of interest" description="Disordered" evidence="1">
    <location>
        <begin position="1"/>
        <end position="26"/>
    </location>
</feature>
<dbReference type="EMBL" id="NPKH01000032">
    <property type="protein sequence ID" value="PAP92842.1"/>
    <property type="molecule type" value="Genomic_DNA"/>
</dbReference>
<proteinExistence type="predicted"/>
<comment type="caution">
    <text evidence="2">The sequence shown here is derived from an EMBL/GenBank/DDBJ whole genome shotgun (WGS) entry which is preliminary data.</text>
</comment>
<accession>A0A271KAP0</accession>
<sequence length="97" mass="10406">MVRLGSGFKQLNRSAHSHGFNGGRRKPGACFDLVLPSIRAIDRTAELETDSGTIELAMNRILAERLLSAVVEFLQAGEGDDASTFAVERFAVGVQSA</sequence>
<keyword evidence="3" id="KW-1185">Reference proteome</keyword>